<dbReference type="AlphaFoldDB" id="A0A061QGA6"/>
<evidence type="ECO:0000313" key="2">
    <source>
        <dbReference type="EMBL" id="JAC59452.1"/>
    </source>
</evidence>
<feature type="compositionally biased region" description="Low complexity" evidence="1">
    <location>
        <begin position="123"/>
        <end position="138"/>
    </location>
</feature>
<proteinExistence type="predicted"/>
<protein>
    <submittedName>
        <fullName evidence="2">Uncharacterized protein</fullName>
    </submittedName>
</protein>
<dbReference type="InterPro" id="IPR029159">
    <property type="entry name" value="CA109-like"/>
</dbReference>
<evidence type="ECO:0000256" key="1">
    <source>
        <dbReference type="SAM" id="MobiDB-lite"/>
    </source>
</evidence>
<gene>
    <name evidence="2" type="ORF">TSPGSL018_31366</name>
</gene>
<feature type="region of interest" description="Disordered" evidence="1">
    <location>
        <begin position="117"/>
        <end position="138"/>
    </location>
</feature>
<name>A0A061QGA6_9CHLO</name>
<dbReference type="EMBL" id="GBEZ01027917">
    <property type="protein sequence ID" value="JAC59452.1"/>
    <property type="molecule type" value="Transcribed_RNA"/>
</dbReference>
<reference evidence="2" key="1">
    <citation type="submission" date="2014-05" db="EMBL/GenBank/DDBJ databases">
        <title>The transcriptome of the halophilic microalga Tetraselmis sp. GSL018 isolated from the Great Salt Lake, Utah.</title>
        <authorList>
            <person name="Jinkerson R.E."/>
            <person name="D'Adamo S."/>
            <person name="Posewitz M.C."/>
        </authorList>
    </citation>
    <scope>NUCLEOTIDE SEQUENCE</scope>
    <source>
        <strain evidence="2">GSL018</strain>
    </source>
</reference>
<organism evidence="2">
    <name type="scientific">Tetraselmis sp. GSL018</name>
    <dbReference type="NCBI Taxonomy" id="582737"/>
    <lineage>
        <taxon>Eukaryota</taxon>
        <taxon>Viridiplantae</taxon>
        <taxon>Chlorophyta</taxon>
        <taxon>core chlorophytes</taxon>
        <taxon>Chlorodendrophyceae</taxon>
        <taxon>Chlorodendrales</taxon>
        <taxon>Chlorodendraceae</taxon>
        <taxon>Tetraselmis</taxon>
    </lineage>
</organism>
<sequence length="138" mass="14819">MASVGLLVNFRKLYKKTETQLERWSQLQALAEARLGNAVYQLERLQVLEDETGFRPFGDSVDPSAARAKQVAALEAVFGKLRESLADMEAVVEAAGRAAQDGAGLLARTPRRSALRGFRTSGPCSSTSSPSSTCLSSL</sequence>
<dbReference type="Pfam" id="PF15011">
    <property type="entry name" value="CA109-like"/>
    <property type="match status" value="1"/>
</dbReference>
<accession>A0A061QGA6</accession>